<evidence type="ECO:0000256" key="3">
    <source>
        <dbReference type="ARBA" id="ARBA00023163"/>
    </source>
</evidence>
<dbReference type="PROSITE" id="PS50977">
    <property type="entry name" value="HTH_TETR_2"/>
    <property type="match status" value="1"/>
</dbReference>
<reference evidence="6 7" key="1">
    <citation type="submission" date="2023-10" db="EMBL/GenBank/DDBJ databases">
        <authorList>
            <person name="Venkata Ramana C."/>
            <person name="Sasikala C."/>
            <person name="Dhurka M."/>
        </authorList>
    </citation>
    <scope>NUCLEOTIDE SEQUENCE [LARGE SCALE GENOMIC DNA]</scope>
    <source>
        <strain evidence="6 7">KCTC 32151</strain>
    </source>
</reference>
<evidence type="ECO:0000313" key="6">
    <source>
        <dbReference type="EMBL" id="MDV6226972.1"/>
    </source>
</evidence>
<dbReference type="Gene3D" id="1.10.357.10">
    <property type="entry name" value="Tetracycline Repressor, domain 2"/>
    <property type="match status" value="1"/>
</dbReference>
<name>A0ABU4AL39_9HYPH</name>
<dbReference type="InterPro" id="IPR050109">
    <property type="entry name" value="HTH-type_TetR-like_transc_reg"/>
</dbReference>
<dbReference type="RefSeq" id="WP_317561398.1">
    <property type="nucleotide sequence ID" value="NZ_JAWLIP010000005.1"/>
</dbReference>
<evidence type="ECO:0000259" key="5">
    <source>
        <dbReference type="PROSITE" id="PS50977"/>
    </source>
</evidence>
<keyword evidence="7" id="KW-1185">Reference proteome</keyword>
<dbReference type="Proteomes" id="UP001185659">
    <property type="component" value="Unassembled WGS sequence"/>
</dbReference>
<organism evidence="6 7">
    <name type="scientific">Nitratireductor aquimarinus</name>
    <dbReference type="NCBI Taxonomy" id="889300"/>
    <lineage>
        <taxon>Bacteria</taxon>
        <taxon>Pseudomonadati</taxon>
        <taxon>Pseudomonadota</taxon>
        <taxon>Alphaproteobacteria</taxon>
        <taxon>Hyphomicrobiales</taxon>
        <taxon>Phyllobacteriaceae</taxon>
        <taxon>Nitratireductor</taxon>
    </lineage>
</organism>
<proteinExistence type="predicted"/>
<dbReference type="InterPro" id="IPR009057">
    <property type="entry name" value="Homeodomain-like_sf"/>
</dbReference>
<dbReference type="PANTHER" id="PTHR30055">
    <property type="entry name" value="HTH-TYPE TRANSCRIPTIONAL REGULATOR RUTR"/>
    <property type="match status" value="1"/>
</dbReference>
<evidence type="ECO:0000256" key="2">
    <source>
        <dbReference type="ARBA" id="ARBA00023125"/>
    </source>
</evidence>
<dbReference type="EMBL" id="JAWLIP010000005">
    <property type="protein sequence ID" value="MDV6226972.1"/>
    <property type="molecule type" value="Genomic_DNA"/>
</dbReference>
<feature type="DNA-binding region" description="H-T-H motif" evidence="4">
    <location>
        <begin position="36"/>
        <end position="55"/>
    </location>
</feature>
<keyword evidence="2 4" id="KW-0238">DNA-binding</keyword>
<gene>
    <name evidence="6" type="ORF">R2G56_11810</name>
</gene>
<evidence type="ECO:0000256" key="4">
    <source>
        <dbReference type="PROSITE-ProRule" id="PRU00335"/>
    </source>
</evidence>
<evidence type="ECO:0000313" key="7">
    <source>
        <dbReference type="Proteomes" id="UP001185659"/>
    </source>
</evidence>
<dbReference type="Pfam" id="PF00440">
    <property type="entry name" value="TetR_N"/>
    <property type="match status" value="1"/>
</dbReference>
<dbReference type="SUPFAM" id="SSF46689">
    <property type="entry name" value="Homeodomain-like"/>
    <property type="match status" value="1"/>
</dbReference>
<sequence length="215" mass="24362">MRNNEKQAQARSIATREKLITTALDVIYDVGYNKASTPEFSKRAGVSRGALLHHFPTRADIIVAAMDRLLNDGTRDIRDAAVAVAQQKIGLDELMDFLWTMFSGRFFYISIEFINEARTDPDLREQMLPVVKSFHEALDGIWSELHREEDCPPHEAQIVLNLTICLLRGMGIQTVLKDDPEYFSSMLEAWKAILPHLVGGRGRQMMFEPKNPDSG</sequence>
<accession>A0ABU4AL39</accession>
<protein>
    <submittedName>
        <fullName evidence="6">TetR/AcrR family transcriptional regulator</fullName>
    </submittedName>
</protein>
<keyword evidence="3" id="KW-0804">Transcription</keyword>
<dbReference type="InterPro" id="IPR001647">
    <property type="entry name" value="HTH_TetR"/>
</dbReference>
<dbReference type="PANTHER" id="PTHR30055:SF234">
    <property type="entry name" value="HTH-TYPE TRANSCRIPTIONAL REGULATOR BETI"/>
    <property type="match status" value="1"/>
</dbReference>
<evidence type="ECO:0000256" key="1">
    <source>
        <dbReference type="ARBA" id="ARBA00023015"/>
    </source>
</evidence>
<feature type="domain" description="HTH tetR-type" evidence="5">
    <location>
        <begin position="13"/>
        <end position="73"/>
    </location>
</feature>
<comment type="caution">
    <text evidence="6">The sequence shown here is derived from an EMBL/GenBank/DDBJ whole genome shotgun (WGS) entry which is preliminary data.</text>
</comment>
<keyword evidence="1" id="KW-0805">Transcription regulation</keyword>
<dbReference type="PRINTS" id="PR00455">
    <property type="entry name" value="HTHTETR"/>
</dbReference>